<evidence type="ECO:0000313" key="4">
    <source>
        <dbReference type="Proteomes" id="UP000683925"/>
    </source>
</evidence>
<dbReference type="InterPro" id="IPR051210">
    <property type="entry name" value="Ub_ligase/GEF_domain"/>
</dbReference>
<dbReference type="PANTHER" id="PTHR22870:SF408">
    <property type="entry name" value="OS09G0560450 PROTEIN"/>
    <property type="match status" value="1"/>
</dbReference>
<sequence>MINQKVLVQLKDNYQPGILVAKDKVQLDDGQIVLTNSIIDNTIPNTNIHQIIYQLLNNKSININDCLFLMLNNSAIQFQFNCNESYCFQISNSNILSFNHLIEQIHHKQSKLLQSLIILNELFKFNSNDNNLITIFNNNCFKYKYFNISNRIFAKNFKFPILNLFYNQLTNENNNYITNSNTQTQYQCPFQQIEEYNNYILQDLLKSINQISIFQVLSKLFSSILLLQIIKFDQLQQQSDLINKIESNLDLSAQSLLTELTIKKRKMGNKFIEQQMNQQEMEIIKDQISTFLYYLARQITFNTNQVDNNDNQTFINLLFYSTFNTIQTNLESLIENYSIEKLNYQFYNRIKIERERDLKGLQIQFAQINLTTNLQIIELFDKKTVGLIGLIEEHTLNNTDEGKLIEKIKSLQRTYVKQMKIQPQNPQLFTINHSYGQINYSVAEFKVQNKFESLSKVAEFIQSSKDQVISLNAQTLNVQYKTNIEQYQNYMTKINDEQEKCNQIMVYQMKNSNYQDILKQLEQYNIPNYLSYYYQIYPYRYEIQDFVDTINQIYFVPPQFTLQEKLAYCQKKIYQIDHLVCANNLLFLTLEQQLKIETINDNCVNKFINFKNLLKKNYRSYILRKKLKPKIRKIKIMNAIVQLQQAILKTGAILQWNHMIQDIQFIQYSSRKYLQKQAFKKQMFARSILRSVIDQVWVKVENLMAVKLQKIFRGNKIRSQNNEIISQVKQKMIEFIRLKKTIFIQKNIRKYLCRKHYKQQLNKIISVQSQWRMLKSRKNYLKIKNQIIFIQRQFKPIILKSLVRHKEFLNFEKKQKIQFNEFLKNNNKNLLDYEKLLNQQFDDQKIRIFQIILNLEFLVDLSDVCFCWLQNYSLYWSKCFHKNKPIQFLEVSETQTFAVDAVGKVYQWGLVDEILVKSNVKYFQAGENLAIYQNDKWNCLSLDEKQTKQNNISNYSSMYIKSNHMFGYKDNCIDSFIYSTNQALKNSTLEFKKPIDQISCGHNFILYLTKGQLWSVGSNKYGQLGLGDYNDRNTPSQAQIENVIWIECGQTHAVLKTFKKCFGVGNNKYGQLGLPKKCYNSPQCLIYPMNENIQSLSASYRGTLFLSESNKIFMTGQCNNFKSNKFIQYIDYHFLNKQHYIPIKIQCSWSKTVSIINCRFIFENLYNVNTVKKNKSIHQFIQLYQNHSPNLVDPPKCEFVQQYCLQIYNKIQHIDQKVSGKNGQEQKSVKFERKNIDQIKQQILALQNKPKNKWNIEDHRFLETVNMLNILNQII</sequence>
<dbReference type="InterPro" id="IPR000048">
    <property type="entry name" value="IQ_motif_EF-hand-BS"/>
</dbReference>
<dbReference type="OrthoDB" id="2148418at2759"/>
<organism evidence="3 4">
    <name type="scientific">Paramecium octaurelia</name>
    <dbReference type="NCBI Taxonomy" id="43137"/>
    <lineage>
        <taxon>Eukaryota</taxon>
        <taxon>Sar</taxon>
        <taxon>Alveolata</taxon>
        <taxon>Ciliophora</taxon>
        <taxon>Intramacronucleata</taxon>
        <taxon>Oligohymenophorea</taxon>
        <taxon>Peniculida</taxon>
        <taxon>Parameciidae</taxon>
        <taxon>Paramecium</taxon>
    </lineage>
</organism>
<comment type="caution">
    <text evidence="3">The sequence shown here is derived from an EMBL/GenBank/DDBJ whole genome shotgun (WGS) entry which is preliminary data.</text>
</comment>
<reference evidence="3" key="1">
    <citation type="submission" date="2021-01" db="EMBL/GenBank/DDBJ databases">
        <authorList>
            <consortium name="Genoscope - CEA"/>
            <person name="William W."/>
        </authorList>
    </citation>
    <scope>NUCLEOTIDE SEQUENCE</scope>
</reference>
<dbReference type="EMBL" id="CAJJDP010000082">
    <property type="protein sequence ID" value="CAD8184493.1"/>
    <property type="molecule type" value="Genomic_DNA"/>
</dbReference>
<dbReference type="Pfam" id="PF00415">
    <property type="entry name" value="RCC1"/>
    <property type="match status" value="1"/>
</dbReference>
<evidence type="ECO:0000256" key="1">
    <source>
        <dbReference type="ARBA" id="ARBA00022737"/>
    </source>
</evidence>
<dbReference type="InterPro" id="IPR000408">
    <property type="entry name" value="Reg_chr_condens"/>
</dbReference>
<dbReference type="PANTHER" id="PTHR22870">
    <property type="entry name" value="REGULATOR OF CHROMOSOME CONDENSATION"/>
    <property type="match status" value="1"/>
</dbReference>
<keyword evidence="1" id="KW-0677">Repeat</keyword>
<dbReference type="AlphaFoldDB" id="A0A8S1W6C1"/>
<accession>A0A8S1W6C1</accession>
<dbReference type="PROSITE" id="PS50012">
    <property type="entry name" value="RCC1_3"/>
    <property type="match status" value="1"/>
</dbReference>
<name>A0A8S1W6C1_PAROT</name>
<keyword evidence="4" id="KW-1185">Reference proteome</keyword>
<evidence type="ECO:0000313" key="3">
    <source>
        <dbReference type="EMBL" id="CAD8184493.1"/>
    </source>
</evidence>
<dbReference type="Proteomes" id="UP000683925">
    <property type="component" value="Unassembled WGS sequence"/>
</dbReference>
<proteinExistence type="predicted"/>
<gene>
    <name evidence="3" type="ORF">POCTA_138.1.T0830122</name>
</gene>
<dbReference type="SMART" id="SM00015">
    <property type="entry name" value="IQ"/>
    <property type="match status" value="3"/>
</dbReference>
<evidence type="ECO:0000256" key="2">
    <source>
        <dbReference type="PROSITE-ProRule" id="PRU00235"/>
    </source>
</evidence>
<feature type="repeat" description="RCC1" evidence="2">
    <location>
        <begin position="1011"/>
        <end position="1059"/>
    </location>
</feature>
<dbReference type="PROSITE" id="PS50096">
    <property type="entry name" value="IQ"/>
    <property type="match status" value="2"/>
</dbReference>
<protein>
    <submittedName>
        <fullName evidence="3">Uncharacterized protein</fullName>
    </submittedName>
</protein>
<dbReference type="OMA" id="QFNCNES"/>